<dbReference type="GO" id="GO:0005871">
    <property type="term" value="C:kinesin complex"/>
    <property type="evidence" value="ECO:0007669"/>
    <property type="project" value="TreeGrafter"/>
</dbReference>
<organism evidence="4 5">
    <name type="scientific">Cladorrhinum samala</name>
    <dbReference type="NCBI Taxonomy" id="585594"/>
    <lineage>
        <taxon>Eukaryota</taxon>
        <taxon>Fungi</taxon>
        <taxon>Dikarya</taxon>
        <taxon>Ascomycota</taxon>
        <taxon>Pezizomycotina</taxon>
        <taxon>Sordariomycetes</taxon>
        <taxon>Sordariomycetidae</taxon>
        <taxon>Sordariales</taxon>
        <taxon>Podosporaceae</taxon>
        <taxon>Cladorrhinum</taxon>
    </lineage>
</organism>
<evidence type="ECO:0000313" key="4">
    <source>
        <dbReference type="EMBL" id="KAK4462690.1"/>
    </source>
</evidence>
<protein>
    <submittedName>
        <fullName evidence="4">Kinesin-like protein Klp59C</fullName>
    </submittedName>
</protein>
<sequence>MASLAITMEQFYIDNADRYNKLVGVFKPGPSSQKTTDPNPDMVVSARIRPMMEDETSQGFPNGVHPRTGSGNTNTVDLHELRRPPRGLPTLNSFNFSVDHVFGPDSTTAEIYDSLVRPLVPWAWGGGIGTLFAYGQTGSGKTFTVSGLERHVAESLMNGELEGERKLHICIIELAGQTAFDLLNSRKQISVLEDSFGTTQLAGAIEHHVTSKAELLDFIDAAASLRTTSPTLKNDTSSRSHAICRVRIENPALPGEEDGLLYLVDLAGSEAARDKVVHDVSRMNQAREINTSLSVLKDCIRGRAAADAESITKPGKKAYVPFRQSTLTKTLKHIFDPASSRSCKTVVVACVNPCLADVMASKNTLRYAELLRVPVPKIKAPTYNPAVPATWNNEQLREWIEKNSGTPAIHGSLLAPTESGPQLLRLPVPEFLSRCLKTAGVTQEQAHAFQAKFWKMHVDSSKAAAAALPRPAPDAAAKATAGTARSRLELLDCSADPEPGADAIPFKQRIRPGMVISWDPAGEYAMFSVGTGKSLASVLAPAGAVGDRVRDVLGGAVKSESGDEKYLCALMTPAVLPGAYDLNLWRQVVVSAEQMESEVLMEWDTATRYYYRTV</sequence>
<feature type="region of interest" description="Disordered" evidence="2">
    <location>
        <begin position="57"/>
        <end position="77"/>
    </location>
</feature>
<dbReference type="SMART" id="SM00129">
    <property type="entry name" value="KISc"/>
    <property type="match status" value="1"/>
</dbReference>
<dbReference type="PROSITE" id="PS50067">
    <property type="entry name" value="KINESIN_MOTOR_2"/>
    <property type="match status" value="1"/>
</dbReference>
<dbReference type="InterPro" id="IPR036961">
    <property type="entry name" value="Kinesin_motor_dom_sf"/>
</dbReference>
<dbReference type="InterPro" id="IPR001752">
    <property type="entry name" value="Kinesin_motor_dom"/>
</dbReference>
<keyword evidence="5" id="KW-1185">Reference proteome</keyword>
<dbReference type="PRINTS" id="PR00380">
    <property type="entry name" value="KINESINHEAVY"/>
</dbReference>
<gene>
    <name evidence="4" type="ORF">QBC42DRAFT_200844</name>
</gene>
<dbReference type="GO" id="GO:0008017">
    <property type="term" value="F:microtubule binding"/>
    <property type="evidence" value="ECO:0007669"/>
    <property type="project" value="InterPro"/>
</dbReference>
<comment type="similarity">
    <text evidence="1">Belongs to the TRAFAC class myosin-kinesin ATPase superfamily. Kinesin family.</text>
</comment>
<dbReference type="AlphaFoldDB" id="A0AAV9HRQ3"/>
<feature type="binding site" evidence="1">
    <location>
        <begin position="135"/>
        <end position="142"/>
    </location>
    <ligand>
        <name>ATP</name>
        <dbReference type="ChEBI" id="CHEBI:30616"/>
    </ligand>
</feature>
<reference evidence="4" key="2">
    <citation type="submission" date="2023-06" db="EMBL/GenBank/DDBJ databases">
        <authorList>
            <consortium name="Lawrence Berkeley National Laboratory"/>
            <person name="Mondo S.J."/>
            <person name="Hensen N."/>
            <person name="Bonometti L."/>
            <person name="Westerberg I."/>
            <person name="Brannstrom I.O."/>
            <person name="Guillou S."/>
            <person name="Cros-Aarteil S."/>
            <person name="Calhoun S."/>
            <person name="Haridas S."/>
            <person name="Kuo A."/>
            <person name="Pangilinan J."/>
            <person name="Riley R."/>
            <person name="Labutti K."/>
            <person name="Andreopoulos B."/>
            <person name="Lipzen A."/>
            <person name="Chen C."/>
            <person name="Yanf M."/>
            <person name="Daum C."/>
            <person name="Ng V."/>
            <person name="Clum A."/>
            <person name="Steindorff A."/>
            <person name="Ohm R."/>
            <person name="Martin F."/>
            <person name="Silar P."/>
            <person name="Natvig D."/>
            <person name="Lalanne C."/>
            <person name="Gautier V."/>
            <person name="Ament-Velasquez S.L."/>
            <person name="Kruys A."/>
            <person name="Hutchinson M.I."/>
            <person name="Powell A.J."/>
            <person name="Barry K."/>
            <person name="Miller A.N."/>
            <person name="Grigoriev I.V."/>
            <person name="Debuchy R."/>
            <person name="Gladieux P."/>
            <person name="Thoren M.H."/>
            <person name="Johannesson H."/>
        </authorList>
    </citation>
    <scope>NUCLEOTIDE SEQUENCE</scope>
    <source>
        <strain evidence="4">PSN324</strain>
    </source>
</reference>
<dbReference type="GO" id="GO:0005819">
    <property type="term" value="C:spindle"/>
    <property type="evidence" value="ECO:0007669"/>
    <property type="project" value="TreeGrafter"/>
</dbReference>
<keyword evidence="1" id="KW-0505">Motor protein</keyword>
<evidence type="ECO:0000256" key="2">
    <source>
        <dbReference type="SAM" id="MobiDB-lite"/>
    </source>
</evidence>
<dbReference type="GO" id="GO:0007018">
    <property type="term" value="P:microtubule-based movement"/>
    <property type="evidence" value="ECO:0007669"/>
    <property type="project" value="InterPro"/>
</dbReference>
<evidence type="ECO:0000259" key="3">
    <source>
        <dbReference type="PROSITE" id="PS50067"/>
    </source>
</evidence>
<comment type="caution">
    <text evidence="4">The sequence shown here is derived from an EMBL/GenBank/DDBJ whole genome shotgun (WGS) entry which is preliminary data.</text>
</comment>
<dbReference type="Proteomes" id="UP001321749">
    <property type="component" value="Unassembled WGS sequence"/>
</dbReference>
<dbReference type="PANTHER" id="PTHR24115:SF0">
    <property type="entry name" value="FI21273P1-RELATED"/>
    <property type="match status" value="1"/>
</dbReference>
<evidence type="ECO:0000256" key="1">
    <source>
        <dbReference type="PROSITE-ProRule" id="PRU00283"/>
    </source>
</evidence>
<dbReference type="SUPFAM" id="SSF52540">
    <property type="entry name" value="P-loop containing nucleoside triphosphate hydrolases"/>
    <property type="match status" value="1"/>
</dbReference>
<dbReference type="EMBL" id="MU864969">
    <property type="protein sequence ID" value="KAK4462690.1"/>
    <property type="molecule type" value="Genomic_DNA"/>
</dbReference>
<dbReference type="GO" id="GO:0005874">
    <property type="term" value="C:microtubule"/>
    <property type="evidence" value="ECO:0007669"/>
    <property type="project" value="TreeGrafter"/>
</dbReference>
<evidence type="ECO:0000313" key="5">
    <source>
        <dbReference type="Proteomes" id="UP001321749"/>
    </source>
</evidence>
<accession>A0AAV9HRQ3</accession>
<dbReference type="GO" id="GO:0005524">
    <property type="term" value="F:ATP binding"/>
    <property type="evidence" value="ECO:0007669"/>
    <property type="project" value="UniProtKB-UniRule"/>
</dbReference>
<dbReference type="Pfam" id="PF00225">
    <property type="entry name" value="Kinesin"/>
    <property type="match status" value="1"/>
</dbReference>
<dbReference type="Gene3D" id="3.40.850.10">
    <property type="entry name" value="Kinesin motor domain"/>
    <property type="match status" value="1"/>
</dbReference>
<keyword evidence="1" id="KW-0067">ATP-binding</keyword>
<feature type="domain" description="Kinesin motor" evidence="3">
    <location>
        <begin position="41"/>
        <end position="374"/>
    </location>
</feature>
<dbReference type="GO" id="GO:0003777">
    <property type="term" value="F:microtubule motor activity"/>
    <property type="evidence" value="ECO:0007669"/>
    <property type="project" value="InterPro"/>
</dbReference>
<keyword evidence="1" id="KW-0547">Nucleotide-binding</keyword>
<reference evidence="4" key="1">
    <citation type="journal article" date="2023" name="Mol. Phylogenet. Evol.">
        <title>Genome-scale phylogeny and comparative genomics of the fungal order Sordariales.</title>
        <authorList>
            <person name="Hensen N."/>
            <person name="Bonometti L."/>
            <person name="Westerberg I."/>
            <person name="Brannstrom I.O."/>
            <person name="Guillou S."/>
            <person name="Cros-Aarteil S."/>
            <person name="Calhoun S."/>
            <person name="Haridas S."/>
            <person name="Kuo A."/>
            <person name="Mondo S."/>
            <person name="Pangilinan J."/>
            <person name="Riley R."/>
            <person name="LaButti K."/>
            <person name="Andreopoulos B."/>
            <person name="Lipzen A."/>
            <person name="Chen C."/>
            <person name="Yan M."/>
            <person name="Daum C."/>
            <person name="Ng V."/>
            <person name="Clum A."/>
            <person name="Steindorff A."/>
            <person name="Ohm R.A."/>
            <person name="Martin F."/>
            <person name="Silar P."/>
            <person name="Natvig D.O."/>
            <person name="Lalanne C."/>
            <person name="Gautier V."/>
            <person name="Ament-Velasquez S.L."/>
            <person name="Kruys A."/>
            <person name="Hutchinson M.I."/>
            <person name="Powell A.J."/>
            <person name="Barry K."/>
            <person name="Miller A.N."/>
            <person name="Grigoriev I.V."/>
            <person name="Debuchy R."/>
            <person name="Gladieux P."/>
            <person name="Hiltunen Thoren M."/>
            <person name="Johannesson H."/>
        </authorList>
    </citation>
    <scope>NUCLEOTIDE SEQUENCE</scope>
    <source>
        <strain evidence="4">PSN324</strain>
    </source>
</reference>
<name>A0AAV9HRQ3_9PEZI</name>
<dbReference type="InterPro" id="IPR027640">
    <property type="entry name" value="Kinesin-like_fam"/>
</dbReference>
<dbReference type="InterPro" id="IPR027417">
    <property type="entry name" value="P-loop_NTPase"/>
</dbReference>
<proteinExistence type="inferred from homology"/>
<dbReference type="GO" id="GO:0016887">
    <property type="term" value="F:ATP hydrolysis activity"/>
    <property type="evidence" value="ECO:0007669"/>
    <property type="project" value="TreeGrafter"/>
</dbReference>
<dbReference type="PANTHER" id="PTHR24115">
    <property type="entry name" value="KINESIN-RELATED"/>
    <property type="match status" value="1"/>
</dbReference>